<organism evidence="1 2">
    <name type="scientific">Sphingobacterium multivorum</name>
    <dbReference type="NCBI Taxonomy" id="28454"/>
    <lineage>
        <taxon>Bacteria</taxon>
        <taxon>Pseudomonadati</taxon>
        <taxon>Bacteroidota</taxon>
        <taxon>Sphingobacteriia</taxon>
        <taxon>Sphingobacteriales</taxon>
        <taxon>Sphingobacteriaceae</taxon>
        <taxon>Sphingobacterium</taxon>
    </lineage>
</organism>
<dbReference type="AlphaFoldDB" id="A0A2X2J3E1"/>
<evidence type="ECO:0000313" key="2">
    <source>
        <dbReference type="Proteomes" id="UP000251241"/>
    </source>
</evidence>
<gene>
    <name evidence="1" type="ORF">NCTC11343_03544</name>
</gene>
<protein>
    <submittedName>
        <fullName evidence="1">Uncharacterized protein</fullName>
    </submittedName>
</protein>
<dbReference type="EMBL" id="UAUU01000009">
    <property type="protein sequence ID" value="SPZ88538.1"/>
    <property type="molecule type" value="Genomic_DNA"/>
</dbReference>
<reference evidence="1 2" key="1">
    <citation type="submission" date="2018-06" db="EMBL/GenBank/DDBJ databases">
        <authorList>
            <consortium name="Pathogen Informatics"/>
            <person name="Doyle S."/>
        </authorList>
    </citation>
    <scope>NUCLEOTIDE SEQUENCE [LARGE SCALE GENOMIC DNA]</scope>
    <source>
        <strain evidence="1 2">NCTC11343</strain>
    </source>
</reference>
<dbReference type="Proteomes" id="UP000251241">
    <property type="component" value="Unassembled WGS sequence"/>
</dbReference>
<proteinExistence type="predicted"/>
<accession>A0A2X2J3E1</accession>
<name>A0A2X2J3E1_SPHMU</name>
<sequence length="31" mass="3818">MPFDLKNYQKKQIKFEKEIKNPYIYITLIGL</sequence>
<evidence type="ECO:0000313" key="1">
    <source>
        <dbReference type="EMBL" id="SPZ88538.1"/>
    </source>
</evidence>